<feature type="region of interest" description="Disordered" evidence="1">
    <location>
        <begin position="157"/>
        <end position="177"/>
    </location>
</feature>
<dbReference type="PANTHER" id="PTHR22198:SF1">
    <property type="entry name" value="FERM DOMAIN-CONTAINING PROTEIN"/>
    <property type="match status" value="1"/>
</dbReference>
<evidence type="ECO:0000259" key="2">
    <source>
        <dbReference type="Pfam" id="PF23672"/>
    </source>
</evidence>
<evidence type="ECO:0000313" key="3">
    <source>
        <dbReference type="EMBL" id="KAK4883462.1"/>
    </source>
</evidence>
<evidence type="ECO:0000313" key="4">
    <source>
        <dbReference type="Proteomes" id="UP001353858"/>
    </source>
</evidence>
<reference evidence="4" key="1">
    <citation type="submission" date="2023-01" db="EMBL/GenBank/DDBJ databases">
        <title>Key to firefly adult light organ development and bioluminescence: homeobox transcription factors regulate luciferase expression and transportation to peroxisome.</title>
        <authorList>
            <person name="Fu X."/>
        </authorList>
    </citation>
    <scope>NUCLEOTIDE SEQUENCE [LARGE SCALE GENOMIC DNA]</scope>
</reference>
<dbReference type="Proteomes" id="UP001353858">
    <property type="component" value="Unassembled WGS sequence"/>
</dbReference>
<accession>A0AAN7Q647</accession>
<dbReference type="EMBL" id="JARPUR010000002">
    <property type="protein sequence ID" value="KAK4883462.1"/>
    <property type="molecule type" value="Genomic_DNA"/>
</dbReference>
<gene>
    <name evidence="3" type="ORF">RN001_006781</name>
</gene>
<keyword evidence="4" id="KW-1185">Reference proteome</keyword>
<dbReference type="InterPro" id="IPR055577">
    <property type="entry name" value="DUF7153"/>
</dbReference>
<comment type="caution">
    <text evidence="3">The sequence shown here is derived from an EMBL/GenBank/DDBJ whole genome shotgun (WGS) entry which is preliminary data.</text>
</comment>
<evidence type="ECO:0000256" key="1">
    <source>
        <dbReference type="SAM" id="MobiDB-lite"/>
    </source>
</evidence>
<proteinExistence type="predicted"/>
<feature type="domain" description="DUF7153" evidence="2">
    <location>
        <begin position="284"/>
        <end position="463"/>
    </location>
</feature>
<dbReference type="Pfam" id="PF23672">
    <property type="entry name" value="DUF7153"/>
    <property type="match status" value="1"/>
</dbReference>
<dbReference type="PANTHER" id="PTHR22198">
    <property type="entry name" value="FERM DOMAIN-CONTAINING PROTEIN"/>
    <property type="match status" value="1"/>
</dbReference>
<name>A0AAN7Q647_9COLE</name>
<dbReference type="AlphaFoldDB" id="A0AAN7Q647"/>
<sequence>MIDSDESFNCDDVEEVLRDIEGEAGDIVKNLLPDKSSLKYHLAIMNLMFRKNFREQKCGGGGKGSLNKPTLNRHANKRLNREQGYTPIEEQYYRTHLFFSPRTRSTYNIDELEEPRCGPMTGTVGNPLPLQSISPPMSETDLPQPLVIRSPSETLMKWPQTPTKTTPTRQVNFNRGNDNHISDVARTLSELDRDCFIIPVHSLDRFLPAGVPMPKSIGTNTDKNAQGLNVLQIPDPKLCILCHLMSPLEAIDPVLESPLAQPLLRQRIAATELVTEISQTKLAATGMLLANMERNAEFPFISYYIINSIQTNPVLFYNNLRTASLKKFDPRTIRYTAAHTLDLYTEVATICRPPINDASTPLTKINSSSTGYIISVYKVFEGDDREKFERNWLYWTGARMIYRYLPIEAGLKRIALHKSLSPKGDKMYLLVCECSNLLNDVTVCALLLPALRARLTGYTGLFRPLHTF</sequence>
<protein>
    <recommendedName>
        <fullName evidence="2">DUF7153 domain-containing protein</fullName>
    </recommendedName>
</protein>
<feature type="compositionally biased region" description="Low complexity" evidence="1">
    <location>
        <begin position="159"/>
        <end position="168"/>
    </location>
</feature>
<organism evidence="3 4">
    <name type="scientific">Aquatica leii</name>
    <dbReference type="NCBI Taxonomy" id="1421715"/>
    <lineage>
        <taxon>Eukaryota</taxon>
        <taxon>Metazoa</taxon>
        <taxon>Ecdysozoa</taxon>
        <taxon>Arthropoda</taxon>
        <taxon>Hexapoda</taxon>
        <taxon>Insecta</taxon>
        <taxon>Pterygota</taxon>
        <taxon>Neoptera</taxon>
        <taxon>Endopterygota</taxon>
        <taxon>Coleoptera</taxon>
        <taxon>Polyphaga</taxon>
        <taxon>Elateriformia</taxon>
        <taxon>Elateroidea</taxon>
        <taxon>Lampyridae</taxon>
        <taxon>Luciolinae</taxon>
        <taxon>Aquatica</taxon>
    </lineage>
</organism>